<dbReference type="GO" id="GO:0003735">
    <property type="term" value="F:structural constituent of ribosome"/>
    <property type="evidence" value="ECO:0007669"/>
    <property type="project" value="InterPro"/>
</dbReference>
<dbReference type="PANTHER" id="PTHR13490">
    <property type="entry name" value="MITOCHONDRIAL 28S RIBOSOMAL PROTEIN S28"/>
    <property type="match status" value="1"/>
</dbReference>
<dbReference type="AlphaFoldDB" id="A0A0C3F650"/>
<dbReference type="InParanoid" id="A0A0C3F650"/>
<dbReference type="OrthoDB" id="283424at2759"/>
<feature type="domain" description="Small ribosomal subunit protein mS35 mitochondrial conserved" evidence="2">
    <location>
        <begin position="58"/>
        <end position="209"/>
    </location>
</feature>
<dbReference type="PANTHER" id="PTHR13490:SF0">
    <property type="entry name" value="SMALL RIBOSOMAL SUBUNIT PROTEIN MS35"/>
    <property type="match status" value="1"/>
</dbReference>
<protein>
    <recommendedName>
        <fullName evidence="2">Small ribosomal subunit protein mS35 mitochondrial conserved domain-containing protein</fullName>
    </recommendedName>
</protein>
<gene>
    <name evidence="3" type="ORF">PILCRDRAFT_827303</name>
</gene>
<dbReference type="InterPro" id="IPR019349">
    <property type="entry name" value="Ribosomal_mS35_mit"/>
</dbReference>
<proteinExistence type="predicted"/>
<feature type="region of interest" description="Disordered" evidence="1">
    <location>
        <begin position="212"/>
        <end position="232"/>
    </location>
</feature>
<evidence type="ECO:0000313" key="3">
    <source>
        <dbReference type="EMBL" id="KIM75391.1"/>
    </source>
</evidence>
<evidence type="ECO:0000259" key="2">
    <source>
        <dbReference type="Pfam" id="PF10213"/>
    </source>
</evidence>
<sequence>MDTFDMNDVVTAFTELDPSTNESTSAGHLKMRQDRHLLYYLRLIEHEVPELVACRLTFTPPTSATPLLVRSIDYAGEDHPATIKRTVVVPVAQLPLRGEDAIHKIKILAGVRWTPEPPKDAGVGPNETGKEHGYIKVSCEDFPEPAQNLKWASDVIDRLIKEANNKDTFKDIPHDTRYLVAKARKARLGEHRSGRILHRPSIKDFPKEWLPDSEERLNVPDMNGTERAEVTQ</sequence>
<dbReference type="HOGENOM" id="CLU_072379_0_0_1"/>
<dbReference type="Proteomes" id="UP000054166">
    <property type="component" value="Unassembled WGS sequence"/>
</dbReference>
<dbReference type="GO" id="GO:0032543">
    <property type="term" value="P:mitochondrial translation"/>
    <property type="evidence" value="ECO:0007669"/>
    <property type="project" value="InterPro"/>
</dbReference>
<keyword evidence="4" id="KW-1185">Reference proteome</keyword>
<accession>A0A0C3F650</accession>
<dbReference type="GO" id="GO:0005763">
    <property type="term" value="C:mitochondrial small ribosomal subunit"/>
    <property type="evidence" value="ECO:0007669"/>
    <property type="project" value="TreeGrafter"/>
</dbReference>
<dbReference type="InterPro" id="IPR039848">
    <property type="entry name" value="Ribosomal_mS35_mt"/>
</dbReference>
<evidence type="ECO:0000256" key="1">
    <source>
        <dbReference type="SAM" id="MobiDB-lite"/>
    </source>
</evidence>
<evidence type="ECO:0000313" key="4">
    <source>
        <dbReference type="Proteomes" id="UP000054166"/>
    </source>
</evidence>
<dbReference type="STRING" id="765440.A0A0C3F650"/>
<reference evidence="3 4" key="1">
    <citation type="submission" date="2014-04" db="EMBL/GenBank/DDBJ databases">
        <authorList>
            <consortium name="DOE Joint Genome Institute"/>
            <person name="Kuo A."/>
            <person name="Tarkka M."/>
            <person name="Buscot F."/>
            <person name="Kohler A."/>
            <person name="Nagy L.G."/>
            <person name="Floudas D."/>
            <person name="Copeland A."/>
            <person name="Barry K.W."/>
            <person name="Cichocki N."/>
            <person name="Veneault-Fourrey C."/>
            <person name="LaButti K."/>
            <person name="Lindquist E.A."/>
            <person name="Lipzen A."/>
            <person name="Lundell T."/>
            <person name="Morin E."/>
            <person name="Murat C."/>
            <person name="Sun H."/>
            <person name="Tunlid A."/>
            <person name="Henrissat B."/>
            <person name="Grigoriev I.V."/>
            <person name="Hibbett D.S."/>
            <person name="Martin F."/>
            <person name="Nordberg H.P."/>
            <person name="Cantor M.N."/>
            <person name="Hua S.X."/>
        </authorList>
    </citation>
    <scope>NUCLEOTIDE SEQUENCE [LARGE SCALE GENOMIC DNA]</scope>
    <source>
        <strain evidence="3 4">F 1598</strain>
    </source>
</reference>
<organism evidence="3 4">
    <name type="scientific">Piloderma croceum (strain F 1598)</name>
    <dbReference type="NCBI Taxonomy" id="765440"/>
    <lineage>
        <taxon>Eukaryota</taxon>
        <taxon>Fungi</taxon>
        <taxon>Dikarya</taxon>
        <taxon>Basidiomycota</taxon>
        <taxon>Agaricomycotina</taxon>
        <taxon>Agaricomycetes</taxon>
        <taxon>Agaricomycetidae</taxon>
        <taxon>Atheliales</taxon>
        <taxon>Atheliaceae</taxon>
        <taxon>Piloderma</taxon>
    </lineage>
</organism>
<name>A0A0C3F650_PILCF</name>
<dbReference type="EMBL" id="KN833047">
    <property type="protein sequence ID" value="KIM75391.1"/>
    <property type="molecule type" value="Genomic_DNA"/>
</dbReference>
<reference evidence="4" key="2">
    <citation type="submission" date="2015-01" db="EMBL/GenBank/DDBJ databases">
        <title>Evolutionary Origins and Diversification of the Mycorrhizal Mutualists.</title>
        <authorList>
            <consortium name="DOE Joint Genome Institute"/>
            <consortium name="Mycorrhizal Genomics Consortium"/>
            <person name="Kohler A."/>
            <person name="Kuo A."/>
            <person name="Nagy L.G."/>
            <person name="Floudas D."/>
            <person name="Copeland A."/>
            <person name="Barry K.W."/>
            <person name="Cichocki N."/>
            <person name="Veneault-Fourrey C."/>
            <person name="LaButti K."/>
            <person name="Lindquist E.A."/>
            <person name="Lipzen A."/>
            <person name="Lundell T."/>
            <person name="Morin E."/>
            <person name="Murat C."/>
            <person name="Riley R."/>
            <person name="Ohm R."/>
            <person name="Sun H."/>
            <person name="Tunlid A."/>
            <person name="Henrissat B."/>
            <person name="Grigoriev I.V."/>
            <person name="Hibbett D.S."/>
            <person name="Martin F."/>
        </authorList>
    </citation>
    <scope>NUCLEOTIDE SEQUENCE [LARGE SCALE GENOMIC DNA]</scope>
    <source>
        <strain evidence="4">F 1598</strain>
    </source>
</reference>
<dbReference type="Pfam" id="PF10213">
    <property type="entry name" value="MRP-S28"/>
    <property type="match status" value="1"/>
</dbReference>